<comment type="pathway">
    <text evidence="2">Isoprenoid biosynthesis.</text>
</comment>
<evidence type="ECO:0000256" key="7">
    <source>
        <dbReference type="RuleBase" id="RU004466"/>
    </source>
</evidence>
<dbReference type="GO" id="GO:0016740">
    <property type="term" value="F:transferase activity"/>
    <property type="evidence" value="ECO:0007669"/>
    <property type="project" value="UniProtKB-KW"/>
</dbReference>
<accession>A0ABW7X973</accession>
<evidence type="ECO:0000256" key="6">
    <source>
        <dbReference type="ARBA" id="ARBA00022842"/>
    </source>
</evidence>
<dbReference type="InterPro" id="IPR008949">
    <property type="entry name" value="Isoprenoid_synthase_dom_sf"/>
</dbReference>
<sequence>MDNPTSPSEHQQDEHLVAAMSGRSSTAHAVVDDRARVTAPASNGRAHSADAASAPACAADQVDAQPIAPVYQPAMVTERMREILVTGSDFDDIYRHVLAAPGKRVRARLVLDCHRLLPSAVSTSVADAVDLACSMEMFHESSLIHDDICDSSLLRRDSPSVPALFGIRTAARAGFHMAGTALEVLARVLENNPVVCAHLGEAPGVTYLDRISDLSAGQLVETMAPDVDDAALRRHYEVVAGAKTGTLFRLACSYGGTAGGVDHDRLRALMQYAEQFSLAFQIMDDVRDVEGDPALGKEACGDLDRRVPTWPVIEWLAIRPDAREMWLSEETSSSELQADLVRSGATKAAHDAAIRAAETACEALEVFPPTPARDDLRDLALQVVSR</sequence>
<dbReference type="EC" id="2.5.1.-" evidence="9"/>
<keyword evidence="10" id="KW-1185">Reference proteome</keyword>
<keyword evidence="4 7" id="KW-0808">Transferase</keyword>
<dbReference type="Gene3D" id="1.10.600.10">
    <property type="entry name" value="Farnesyl Diphosphate Synthase"/>
    <property type="match status" value="1"/>
</dbReference>
<organism evidence="9 10">
    <name type="scientific">Nocardia xishanensis</name>
    <dbReference type="NCBI Taxonomy" id="238964"/>
    <lineage>
        <taxon>Bacteria</taxon>
        <taxon>Bacillati</taxon>
        <taxon>Actinomycetota</taxon>
        <taxon>Actinomycetes</taxon>
        <taxon>Mycobacteriales</taxon>
        <taxon>Nocardiaceae</taxon>
        <taxon>Nocardia</taxon>
    </lineage>
</organism>
<evidence type="ECO:0000256" key="5">
    <source>
        <dbReference type="ARBA" id="ARBA00022723"/>
    </source>
</evidence>
<gene>
    <name evidence="9" type="ORF">ACH49W_30280</name>
</gene>
<evidence type="ECO:0000256" key="4">
    <source>
        <dbReference type="ARBA" id="ARBA00022679"/>
    </source>
</evidence>
<dbReference type="CDD" id="cd00685">
    <property type="entry name" value="Trans_IPPS_HT"/>
    <property type="match status" value="1"/>
</dbReference>
<evidence type="ECO:0000256" key="8">
    <source>
        <dbReference type="SAM" id="MobiDB-lite"/>
    </source>
</evidence>
<evidence type="ECO:0000313" key="9">
    <source>
        <dbReference type="EMBL" id="MFI2477682.1"/>
    </source>
</evidence>
<evidence type="ECO:0000256" key="1">
    <source>
        <dbReference type="ARBA" id="ARBA00001946"/>
    </source>
</evidence>
<evidence type="ECO:0000256" key="2">
    <source>
        <dbReference type="ARBA" id="ARBA00005128"/>
    </source>
</evidence>
<dbReference type="SFLD" id="SFLDS00005">
    <property type="entry name" value="Isoprenoid_Synthase_Type_I"/>
    <property type="match status" value="1"/>
</dbReference>
<comment type="cofactor">
    <cofactor evidence="1">
        <name>Mg(2+)</name>
        <dbReference type="ChEBI" id="CHEBI:18420"/>
    </cofactor>
</comment>
<dbReference type="PANTHER" id="PTHR12001">
    <property type="entry name" value="GERANYLGERANYL PYROPHOSPHATE SYNTHASE"/>
    <property type="match status" value="1"/>
</dbReference>
<evidence type="ECO:0000313" key="10">
    <source>
        <dbReference type="Proteomes" id="UP001611415"/>
    </source>
</evidence>
<comment type="similarity">
    <text evidence="3 7">Belongs to the FPP/GGPP synthase family.</text>
</comment>
<keyword evidence="5" id="KW-0479">Metal-binding</keyword>
<dbReference type="SUPFAM" id="SSF48576">
    <property type="entry name" value="Terpenoid synthases"/>
    <property type="match status" value="1"/>
</dbReference>
<dbReference type="PANTHER" id="PTHR12001:SF69">
    <property type="entry name" value="ALL TRANS-POLYPRENYL-DIPHOSPHATE SYNTHASE PDSS1"/>
    <property type="match status" value="1"/>
</dbReference>
<evidence type="ECO:0000256" key="3">
    <source>
        <dbReference type="ARBA" id="ARBA00006706"/>
    </source>
</evidence>
<keyword evidence="6" id="KW-0460">Magnesium</keyword>
<feature type="region of interest" description="Disordered" evidence="8">
    <location>
        <begin position="1"/>
        <end position="49"/>
    </location>
</feature>
<dbReference type="InterPro" id="IPR000092">
    <property type="entry name" value="Polyprenyl_synt"/>
</dbReference>
<reference evidence="9 10" key="1">
    <citation type="submission" date="2024-10" db="EMBL/GenBank/DDBJ databases">
        <title>The Natural Products Discovery Center: Release of the First 8490 Sequenced Strains for Exploring Actinobacteria Biosynthetic Diversity.</title>
        <authorList>
            <person name="Kalkreuter E."/>
            <person name="Kautsar S.A."/>
            <person name="Yang D."/>
            <person name="Bader C.D."/>
            <person name="Teijaro C.N."/>
            <person name="Fluegel L."/>
            <person name="Davis C.M."/>
            <person name="Simpson J.R."/>
            <person name="Lauterbach L."/>
            <person name="Steele A.D."/>
            <person name="Gui C."/>
            <person name="Meng S."/>
            <person name="Li G."/>
            <person name="Viehrig K."/>
            <person name="Ye F."/>
            <person name="Su P."/>
            <person name="Kiefer A.F."/>
            <person name="Nichols A."/>
            <person name="Cepeda A.J."/>
            <person name="Yan W."/>
            <person name="Fan B."/>
            <person name="Jiang Y."/>
            <person name="Adhikari A."/>
            <person name="Zheng C.-J."/>
            <person name="Schuster L."/>
            <person name="Cowan T.M."/>
            <person name="Smanski M.J."/>
            <person name="Chevrette M.G."/>
            <person name="De Carvalho L.P.S."/>
            <person name="Shen B."/>
        </authorList>
    </citation>
    <scope>NUCLEOTIDE SEQUENCE [LARGE SCALE GENOMIC DNA]</scope>
    <source>
        <strain evidence="9 10">NPDC019275</strain>
    </source>
</reference>
<dbReference type="Proteomes" id="UP001611415">
    <property type="component" value="Unassembled WGS sequence"/>
</dbReference>
<dbReference type="RefSeq" id="WP_397095049.1">
    <property type="nucleotide sequence ID" value="NZ_JBIRYO010000027.1"/>
</dbReference>
<comment type="caution">
    <text evidence="9">The sequence shown here is derived from an EMBL/GenBank/DDBJ whole genome shotgun (WGS) entry which is preliminary data.</text>
</comment>
<dbReference type="Pfam" id="PF00348">
    <property type="entry name" value="polyprenyl_synt"/>
    <property type="match status" value="1"/>
</dbReference>
<protein>
    <submittedName>
        <fullName evidence="9">Polyprenyl synthetase family protein</fullName>
        <ecNumber evidence="9">2.5.1.-</ecNumber>
    </submittedName>
</protein>
<name>A0ABW7X973_9NOCA</name>
<dbReference type="EMBL" id="JBIRYO010000027">
    <property type="protein sequence ID" value="MFI2477682.1"/>
    <property type="molecule type" value="Genomic_DNA"/>
</dbReference>
<proteinExistence type="inferred from homology"/>